<gene>
    <name evidence="1" type="primary">raiA</name>
    <name evidence="1" type="ORF">ENF18_02220</name>
</gene>
<dbReference type="Gene3D" id="3.30.160.100">
    <property type="entry name" value="Ribosome hibernation promotion factor-like"/>
    <property type="match status" value="1"/>
</dbReference>
<dbReference type="InterPro" id="IPR036567">
    <property type="entry name" value="RHF-like"/>
</dbReference>
<sequence length="98" mass="11591">MEFTLTTRHFQPTETLRSRIEKHMEKLDRFNSLIQHVEVILDLDGNMRKAEIVLKTKKNIITAKATNHDPYTAFDQAYKKLKSQLVKLDDRIREHNGK</sequence>
<dbReference type="Proteomes" id="UP000885847">
    <property type="component" value="Unassembled WGS sequence"/>
</dbReference>
<proteinExistence type="predicted"/>
<name>A0A7C0Z955_UNCW3</name>
<dbReference type="SUPFAM" id="SSF69754">
    <property type="entry name" value="Ribosome binding protein Y (YfiA homologue)"/>
    <property type="match status" value="1"/>
</dbReference>
<accession>A0A7C0Z955</accession>
<dbReference type="InterPro" id="IPR003489">
    <property type="entry name" value="RHF/RaiA"/>
</dbReference>
<reference evidence="1" key="1">
    <citation type="journal article" date="2020" name="mSystems">
        <title>Genome- and Community-Level Interaction Insights into Carbon Utilization and Element Cycling Functions of Hydrothermarchaeota in Hydrothermal Sediment.</title>
        <authorList>
            <person name="Zhou Z."/>
            <person name="Liu Y."/>
            <person name="Xu W."/>
            <person name="Pan J."/>
            <person name="Luo Z.H."/>
            <person name="Li M."/>
        </authorList>
    </citation>
    <scope>NUCLEOTIDE SEQUENCE [LARGE SCALE GENOMIC DNA]</scope>
    <source>
        <strain evidence="1">HyVt-102</strain>
    </source>
</reference>
<dbReference type="AlphaFoldDB" id="A0A7C0Z955"/>
<dbReference type="NCBIfam" id="TIGR00741">
    <property type="entry name" value="yfiA"/>
    <property type="match status" value="1"/>
</dbReference>
<dbReference type="EMBL" id="DQWE01000101">
    <property type="protein sequence ID" value="HDI82590.1"/>
    <property type="molecule type" value="Genomic_DNA"/>
</dbReference>
<protein>
    <submittedName>
        <fullName evidence="1">Ribosome-associated translation inhibitor RaiA</fullName>
    </submittedName>
</protein>
<dbReference type="Pfam" id="PF02482">
    <property type="entry name" value="Ribosomal_S30AE"/>
    <property type="match status" value="1"/>
</dbReference>
<evidence type="ECO:0000313" key="1">
    <source>
        <dbReference type="EMBL" id="HDI82590.1"/>
    </source>
</evidence>
<organism evidence="1">
    <name type="scientific">candidate division WOR-3 bacterium</name>
    <dbReference type="NCBI Taxonomy" id="2052148"/>
    <lineage>
        <taxon>Bacteria</taxon>
        <taxon>Bacteria division WOR-3</taxon>
    </lineage>
</organism>
<comment type="caution">
    <text evidence="1">The sequence shown here is derived from an EMBL/GenBank/DDBJ whole genome shotgun (WGS) entry which is preliminary data.</text>
</comment>